<proteinExistence type="predicted"/>
<evidence type="ECO:0000313" key="1">
    <source>
        <dbReference type="EnsemblMetazoa" id="Aqu2.1.32065_001"/>
    </source>
</evidence>
<name>A0A1X7UVQ6_AMPQE</name>
<dbReference type="EnsemblMetazoa" id="Aqu2.1.32065_001">
    <property type="protein sequence ID" value="Aqu2.1.32065_001"/>
    <property type="gene ID" value="Aqu2.1.32065"/>
</dbReference>
<sequence>MKYEYLGYHTLKTKRNSFHINERQGFAALFYVSCCSLTGNTTYLQRN</sequence>
<dbReference type="InParanoid" id="A0A1X7UVQ6"/>
<accession>A0A1X7UVQ6</accession>
<dbReference type="AlphaFoldDB" id="A0A1X7UVQ6"/>
<organism evidence="1">
    <name type="scientific">Amphimedon queenslandica</name>
    <name type="common">Sponge</name>
    <dbReference type="NCBI Taxonomy" id="400682"/>
    <lineage>
        <taxon>Eukaryota</taxon>
        <taxon>Metazoa</taxon>
        <taxon>Porifera</taxon>
        <taxon>Demospongiae</taxon>
        <taxon>Heteroscleromorpha</taxon>
        <taxon>Haplosclerida</taxon>
        <taxon>Niphatidae</taxon>
        <taxon>Amphimedon</taxon>
    </lineage>
</organism>
<protein>
    <submittedName>
        <fullName evidence="1">Uncharacterized protein</fullName>
    </submittedName>
</protein>
<reference evidence="1" key="1">
    <citation type="submission" date="2017-05" db="UniProtKB">
        <authorList>
            <consortium name="EnsemblMetazoa"/>
        </authorList>
    </citation>
    <scope>IDENTIFICATION</scope>
</reference>